<name>A0AA40AL84_9PEZI</name>
<comment type="cofactor">
    <cofactor evidence="1 9">
        <name>FAD</name>
        <dbReference type="ChEBI" id="CHEBI:57692"/>
    </cofactor>
</comment>
<dbReference type="SUPFAM" id="SSF63380">
    <property type="entry name" value="Riboflavin synthase domain-like"/>
    <property type="match status" value="1"/>
</dbReference>
<keyword evidence="7" id="KW-0520">NAD</keyword>
<dbReference type="SUPFAM" id="SSF52343">
    <property type="entry name" value="Ferredoxin reductase-like, C-terminal NADP-linked domain"/>
    <property type="match status" value="1"/>
</dbReference>
<dbReference type="Pfam" id="PF00970">
    <property type="entry name" value="FAD_binding_6"/>
    <property type="match status" value="1"/>
</dbReference>
<dbReference type="InterPro" id="IPR017938">
    <property type="entry name" value="Riboflavin_synthase-like_b-brl"/>
</dbReference>
<protein>
    <recommendedName>
        <fullName evidence="11">FAD-binding FR-type domain-containing protein</fullName>
    </recommendedName>
</protein>
<dbReference type="GO" id="GO:0006696">
    <property type="term" value="P:ergosterol biosynthetic process"/>
    <property type="evidence" value="ECO:0007669"/>
    <property type="project" value="TreeGrafter"/>
</dbReference>
<dbReference type="GO" id="GO:0004128">
    <property type="term" value="F:cytochrome-b5 reductase activity, acting on NAD(P)H"/>
    <property type="evidence" value="ECO:0007669"/>
    <property type="project" value="TreeGrafter"/>
</dbReference>
<dbReference type="RefSeq" id="XP_060296718.1">
    <property type="nucleotide sequence ID" value="XM_060442032.1"/>
</dbReference>
<dbReference type="Pfam" id="PF00175">
    <property type="entry name" value="NAD_binding_1"/>
    <property type="match status" value="1"/>
</dbReference>
<evidence type="ECO:0000256" key="5">
    <source>
        <dbReference type="ARBA" id="ARBA00022827"/>
    </source>
</evidence>
<feature type="transmembrane region" description="Helical" evidence="10">
    <location>
        <begin position="20"/>
        <end position="40"/>
    </location>
</feature>
<dbReference type="InterPro" id="IPR017927">
    <property type="entry name" value="FAD-bd_FR_type"/>
</dbReference>
<feature type="binding site" evidence="9">
    <location>
        <position position="179"/>
    </location>
    <ligand>
        <name>FAD</name>
        <dbReference type="ChEBI" id="CHEBI:57692"/>
    </ligand>
</feature>
<evidence type="ECO:0000256" key="9">
    <source>
        <dbReference type="PIRSR" id="PIRSR601834-1"/>
    </source>
</evidence>
<evidence type="ECO:0000313" key="13">
    <source>
        <dbReference type="Proteomes" id="UP001172101"/>
    </source>
</evidence>
<feature type="domain" description="FAD-binding FR-type" evidence="11">
    <location>
        <begin position="58"/>
        <end position="170"/>
    </location>
</feature>
<keyword evidence="6" id="KW-0560">Oxidoreductase</keyword>
<evidence type="ECO:0000256" key="3">
    <source>
        <dbReference type="ARBA" id="ARBA00006105"/>
    </source>
</evidence>
<feature type="binding site" evidence="9">
    <location>
        <position position="139"/>
    </location>
    <ligand>
        <name>FAD</name>
        <dbReference type="ChEBI" id="CHEBI:57692"/>
    </ligand>
</feature>
<feature type="binding site" evidence="9">
    <location>
        <position position="137"/>
    </location>
    <ligand>
        <name>FAD</name>
        <dbReference type="ChEBI" id="CHEBI:57692"/>
    </ligand>
</feature>
<dbReference type="CDD" id="cd06183">
    <property type="entry name" value="cyt_b5_reduct_like"/>
    <property type="match status" value="1"/>
</dbReference>
<evidence type="ECO:0000256" key="7">
    <source>
        <dbReference type="ARBA" id="ARBA00023027"/>
    </source>
</evidence>
<proteinExistence type="inferred from homology"/>
<keyword evidence="4 9" id="KW-0285">Flavoprotein</keyword>
<dbReference type="InterPro" id="IPR008333">
    <property type="entry name" value="Cbr1-like_FAD-bd_dom"/>
</dbReference>
<organism evidence="12 13">
    <name type="scientific">Lasiosphaeria miniovina</name>
    <dbReference type="NCBI Taxonomy" id="1954250"/>
    <lineage>
        <taxon>Eukaryota</taxon>
        <taxon>Fungi</taxon>
        <taxon>Dikarya</taxon>
        <taxon>Ascomycota</taxon>
        <taxon>Pezizomycotina</taxon>
        <taxon>Sordariomycetes</taxon>
        <taxon>Sordariomycetidae</taxon>
        <taxon>Sordariales</taxon>
        <taxon>Lasiosphaeriaceae</taxon>
        <taxon>Lasiosphaeria</taxon>
    </lineage>
</organism>
<dbReference type="Gene3D" id="3.40.50.80">
    <property type="entry name" value="Nucleotide-binding domain of ferredoxin-NADP reductase (FNR) module"/>
    <property type="match status" value="1"/>
</dbReference>
<feature type="binding site" evidence="9">
    <location>
        <position position="112"/>
    </location>
    <ligand>
        <name>FAD</name>
        <dbReference type="ChEBI" id="CHEBI:57692"/>
    </ligand>
</feature>
<dbReference type="Gene3D" id="2.40.30.10">
    <property type="entry name" value="Translation factors"/>
    <property type="match status" value="1"/>
</dbReference>
<keyword evidence="8 10" id="KW-0472">Membrane</keyword>
<dbReference type="InterPro" id="IPR001834">
    <property type="entry name" value="CBR-like"/>
</dbReference>
<accession>A0AA40AL84</accession>
<dbReference type="GO" id="GO:0016020">
    <property type="term" value="C:membrane"/>
    <property type="evidence" value="ECO:0007669"/>
    <property type="project" value="UniProtKB-SubCell"/>
</dbReference>
<dbReference type="InterPro" id="IPR001433">
    <property type="entry name" value="OxRdtase_FAD/NAD-bd"/>
</dbReference>
<dbReference type="EMBL" id="JAUIRO010000004">
    <property type="protein sequence ID" value="KAK0717925.1"/>
    <property type="molecule type" value="Genomic_DNA"/>
</dbReference>
<feature type="binding site" evidence="9">
    <location>
        <position position="114"/>
    </location>
    <ligand>
        <name>FAD</name>
        <dbReference type="ChEBI" id="CHEBI:57692"/>
    </ligand>
</feature>
<dbReference type="Proteomes" id="UP001172101">
    <property type="component" value="Unassembled WGS sequence"/>
</dbReference>
<dbReference type="PANTHER" id="PTHR19370">
    <property type="entry name" value="NADH-CYTOCHROME B5 REDUCTASE"/>
    <property type="match status" value="1"/>
</dbReference>
<evidence type="ECO:0000256" key="6">
    <source>
        <dbReference type="ARBA" id="ARBA00023002"/>
    </source>
</evidence>
<keyword evidence="13" id="KW-1185">Reference proteome</keyword>
<evidence type="ECO:0000256" key="2">
    <source>
        <dbReference type="ARBA" id="ARBA00004370"/>
    </source>
</evidence>
<dbReference type="FunFam" id="3.40.50.80:FF:000009">
    <property type="entry name" value="NADH-cytochrome b5 reductase"/>
    <property type="match status" value="1"/>
</dbReference>
<dbReference type="PROSITE" id="PS51384">
    <property type="entry name" value="FAD_FR"/>
    <property type="match status" value="1"/>
</dbReference>
<feature type="binding site" evidence="9">
    <location>
        <position position="131"/>
    </location>
    <ligand>
        <name>FAD</name>
        <dbReference type="ChEBI" id="CHEBI:57692"/>
    </ligand>
</feature>
<keyword evidence="10" id="KW-0812">Transmembrane</keyword>
<gene>
    <name evidence="12" type="ORF">B0T26DRAFT_711371</name>
</gene>
<feature type="binding site" evidence="9">
    <location>
        <position position="113"/>
    </location>
    <ligand>
        <name>FAD</name>
        <dbReference type="ChEBI" id="CHEBI:57692"/>
    </ligand>
</feature>
<dbReference type="AlphaFoldDB" id="A0AA40AL84"/>
<sequence length="304" mass="32457">MPPSGPFPQFLRAKLTASSMSGTQVAVAAAVAGVGAYALYLRKSAGANATDKPSLASFGFHSLRLHSTELVSHNVKRLRFELPNATQPGGLSLTSALLTISIPAGRWLPVLRPYTPVNSLDETGFVELMVKHYPGGKQSSHLHSLKPGDRLTVAPIKGLSWTPNKHPHVALIAGGAGITPMYQLTQGILNNPGDKTRITLVWGVNTDSEIFLAEQFGALQKKFPDRFKAIYVVATPESSSPHPKGFITKQILEDAGLIASSEKNKDIKVLVCGPPPMEKALKGAMSKPGVLAELGYSPAQIYSF</sequence>
<dbReference type="InterPro" id="IPR039261">
    <property type="entry name" value="FNR_nucleotide-bd"/>
</dbReference>
<evidence type="ECO:0000313" key="12">
    <source>
        <dbReference type="EMBL" id="KAK0717925.1"/>
    </source>
</evidence>
<keyword evidence="10" id="KW-1133">Transmembrane helix</keyword>
<dbReference type="PANTHER" id="PTHR19370:SF101">
    <property type="entry name" value="NADH-CYTOCHROME B5 REDUCTASE"/>
    <property type="match status" value="1"/>
</dbReference>
<evidence type="ECO:0000256" key="4">
    <source>
        <dbReference type="ARBA" id="ARBA00022630"/>
    </source>
</evidence>
<evidence type="ECO:0000256" key="10">
    <source>
        <dbReference type="SAM" id="Phobius"/>
    </source>
</evidence>
<evidence type="ECO:0000256" key="8">
    <source>
        <dbReference type="ARBA" id="ARBA00023136"/>
    </source>
</evidence>
<dbReference type="GeneID" id="85325302"/>
<reference evidence="12" key="1">
    <citation type="submission" date="2023-06" db="EMBL/GenBank/DDBJ databases">
        <title>Genome-scale phylogeny and comparative genomics of the fungal order Sordariales.</title>
        <authorList>
            <consortium name="Lawrence Berkeley National Laboratory"/>
            <person name="Hensen N."/>
            <person name="Bonometti L."/>
            <person name="Westerberg I."/>
            <person name="Brannstrom I.O."/>
            <person name="Guillou S."/>
            <person name="Cros-Aarteil S."/>
            <person name="Calhoun S."/>
            <person name="Haridas S."/>
            <person name="Kuo A."/>
            <person name="Mondo S."/>
            <person name="Pangilinan J."/>
            <person name="Riley R."/>
            <person name="LaButti K."/>
            <person name="Andreopoulos B."/>
            <person name="Lipzen A."/>
            <person name="Chen C."/>
            <person name="Yanf M."/>
            <person name="Daum C."/>
            <person name="Ng V."/>
            <person name="Clum A."/>
            <person name="Steindorff A."/>
            <person name="Ohm R."/>
            <person name="Martin F."/>
            <person name="Silar P."/>
            <person name="Natvig D."/>
            <person name="Lalanne C."/>
            <person name="Gautier V."/>
            <person name="Ament-velasquez S.L."/>
            <person name="Kruys A."/>
            <person name="Hutchinson M.I."/>
            <person name="Powell A.J."/>
            <person name="Barry K."/>
            <person name="Miller A.N."/>
            <person name="Grigoriev I.V."/>
            <person name="Debuchy R."/>
            <person name="Gladieux P."/>
            <person name="Thoren M.H."/>
            <person name="Johannesson H."/>
        </authorList>
    </citation>
    <scope>NUCLEOTIDE SEQUENCE</scope>
    <source>
        <strain evidence="12">SMH2392-1A</strain>
    </source>
</reference>
<comment type="similarity">
    <text evidence="3">Belongs to the flavoprotein pyridine nucleotide cytochrome reductase family.</text>
</comment>
<comment type="caution">
    <text evidence="12">The sequence shown here is derived from an EMBL/GenBank/DDBJ whole genome shotgun (WGS) entry which is preliminary data.</text>
</comment>
<evidence type="ECO:0000256" key="1">
    <source>
        <dbReference type="ARBA" id="ARBA00001974"/>
    </source>
</evidence>
<evidence type="ECO:0000259" key="11">
    <source>
        <dbReference type="PROSITE" id="PS51384"/>
    </source>
</evidence>
<keyword evidence="5 9" id="KW-0274">FAD</keyword>
<comment type="subcellular location">
    <subcellularLocation>
        <location evidence="2">Membrane</location>
    </subcellularLocation>
</comment>